<name>A0A7X0HN92_9ACTN</name>
<sequence>MLNACREVLRTVNTLVSSVDPGQFDRATPCADWDVRALLNHLVWKNLVWAGLAEGTPRTDATADHLGEDHIEAFRTASEAALAAFGRPGMLRTSFGVLERRQSRGDGRDTG</sequence>
<proteinExistence type="predicted"/>
<dbReference type="AlphaFoldDB" id="A0A7X0HN92"/>
<reference evidence="2 3" key="1">
    <citation type="submission" date="2020-08" db="EMBL/GenBank/DDBJ databases">
        <title>Genomic Encyclopedia of Type Strains, Phase IV (KMG-IV): sequencing the most valuable type-strain genomes for metagenomic binning, comparative biology and taxonomic classification.</title>
        <authorList>
            <person name="Goeker M."/>
        </authorList>
    </citation>
    <scope>NUCLEOTIDE SEQUENCE [LARGE SCALE GENOMIC DNA]</scope>
    <source>
        <strain evidence="2 3">DSM 40141</strain>
    </source>
</reference>
<gene>
    <name evidence="2" type="ORF">HNQ79_006031</name>
</gene>
<feature type="domain" description="Mycothiol-dependent maleylpyruvate isomerase metal-binding" evidence="1">
    <location>
        <begin position="6"/>
        <end position="85"/>
    </location>
</feature>
<dbReference type="InterPro" id="IPR024344">
    <property type="entry name" value="MDMPI_metal-binding"/>
</dbReference>
<protein>
    <submittedName>
        <fullName evidence="2">Uncharacterized protein (TIGR03083 family)</fullName>
    </submittedName>
</protein>
<accession>A0A7X0HN92</accession>
<dbReference type="SUPFAM" id="SSF109854">
    <property type="entry name" value="DinB/YfiT-like putative metalloenzymes"/>
    <property type="match status" value="1"/>
</dbReference>
<dbReference type="InterPro" id="IPR017517">
    <property type="entry name" value="Maleyloyr_isom"/>
</dbReference>
<keyword evidence="3" id="KW-1185">Reference proteome</keyword>
<comment type="caution">
    <text evidence="2">The sequence shown here is derived from an EMBL/GenBank/DDBJ whole genome shotgun (WGS) entry which is preliminary data.</text>
</comment>
<dbReference type="Proteomes" id="UP000540423">
    <property type="component" value="Unassembled WGS sequence"/>
</dbReference>
<evidence type="ECO:0000313" key="3">
    <source>
        <dbReference type="Proteomes" id="UP000540423"/>
    </source>
</evidence>
<dbReference type="RefSeq" id="WP_185036065.1">
    <property type="nucleotide sequence ID" value="NZ_JACHEM010000023.1"/>
</dbReference>
<evidence type="ECO:0000313" key="2">
    <source>
        <dbReference type="EMBL" id="MBB6439519.1"/>
    </source>
</evidence>
<dbReference type="InterPro" id="IPR034660">
    <property type="entry name" value="DinB/YfiT-like"/>
</dbReference>
<dbReference type="NCBIfam" id="TIGR03083">
    <property type="entry name" value="maleylpyruvate isomerase family mycothiol-dependent enzyme"/>
    <property type="match status" value="1"/>
</dbReference>
<dbReference type="GO" id="GO:0046872">
    <property type="term" value="F:metal ion binding"/>
    <property type="evidence" value="ECO:0007669"/>
    <property type="project" value="InterPro"/>
</dbReference>
<organism evidence="2 3">
    <name type="scientific">Streptomyces candidus</name>
    <dbReference type="NCBI Taxonomy" id="67283"/>
    <lineage>
        <taxon>Bacteria</taxon>
        <taxon>Bacillati</taxon>
        <taxon>Actinomycetota</taxon>
        <taxon>Actinomycetes</taxon>
        <taxon>Kitasatosporales</taxon>
        <taxon>Streptomycetaceae</taxon>
        <taxon>Streptomyces</taxon>
    </lineage>
</organism>
<dbReference type="Pfam" id="PF11716">
    <property type="entry name" value="MDMPI_N"/>
    <property type="match status" value="1"/>
</dbReference>
<evidence type="ECO:0000259" key="1">
    <source>
        <dbReference type="Pfam" id="PF11716"/>
    </source>
</evidence>
<dbReference type="Gene3D" id="1.20.120.450">
    <property type="entry name" value="dinb family like domain"/>
    <property type="match status" value="1"/>
</dbReference>
<dbReference type="EMBL" id="JACHEM010000023">
    <property type="protein sequence ID" value="MBB6439519.1"/>
    <property type="molecule type" value="Genomic_DNA"/>
</dbReference>